<accession>A0ABQ1YY21</accession>
<keyword evidence="2" id="KW-1185">Reference proteome</keyword>
<dbReference type="RefSeq" id="WP_188935402.1">
    <property type="nucleotide sequence ID" value="NZ_BMIA01000003.1"/>
</dbReference>
<reference evidence="2" key="1">
    <citation type="journal article" date="2019" name="Int. J. Syst. Evol. Microbiol.">
        <title>The Global Catalogue of Microorganisms (GCM) 10K type strain sequencing project: providing services to taxonomists for standard genome sequencing and annotation.</title>
        <authorList>
            <consortium name="The Broad Institute Genomics Platform"/>
            <consortium name="The Broad Institute Genome Sequencing Center for Infectious Disease"/>
            <person name="Wu L."/>
            <person name="Ma J."/>
        </authorList>
    </citation>
    <scope>NUCLEOTIDE SEQUENCE [LARGE SCALE GENOMIC DNA]</scope>
    <source>
        <strain evidence="2">CGMCC 1.15288</strain>
    </source>
</reference>
<dbReference type="Proteomes" id="UP000600214">
    <property type="component" value="Unassembled WGS sequence"/>
</dbReference>
<organism evidence="1 2">
    <name type="scientific">Dyadobacter endophyticus</name>
    <dbReference type="NCBI Taxonomy" id="1749036"/>
    <lineage>
        <taxon>Bacteria</taxon>
        <taxon>Pseudomonadati</taxon>
        <taxon>Bacteroidota</taxon>
        <taxon>Cytophagia</taxon>
        <taxon>Cytophagales</taxon>
        <taxon>Spirosomataceae</taxon>
        <taxon>Dyadobacter</taxon>
    </lineage>
</organism>
<gene>
    <name evidence="1" type="ORF">GCM10007423_39910</name>
</gene>
<name>A0ABQ1YY21_9BACT</name>
<evidence type="ECO:0000313" key="1">
    <source>
        <dbReference type="EMBL" id="GGH42918.1"/>
    </source>
</evidence>
<comment type="caution">
    <text evidence="1">The sequence shown here is derived from an EMBL/GenBank/DDBJ whole genome shotgun (WGS) entry which is preliminary data.</text>
</comment>
<proteinExistence type="predicted"/>
<sequence length="608" mass="67129">MFYLNGTQIDEPIGWTGVYWTRVRHTGYFGIWRHRTAKVLGVGEVGFTGEARSILLSLWKKHRINASAIFEVEEGGEIIYQGEVDFAIHSDDGRYFKVSFRDEDTELESLSGLTVSIEPKIEIRFPEQTISDGIAYSIADGLSSPFYVSGTQHSIPLASSKNGEGNGLSVSTQSVVEPIYRNSTDRKAVLTLQGKVIGMWSGSGNVNFVAEVTQDGAVKDSRTLTILSASGSQQDFYISDRIEVPQGAYLRVTVVGSAGMTASYSTESFLTIYENSNAESSLIWGLTWKQAFEALVEKLTNGTVTVSSDFLTKGNGASRVLTSERNLRGYRSPLLVSFKSLFDDFNAIENLACWKRDGKLYLETKADMVKKLPRSRVYDYEKLEHAPSPFFHSTCEVGYANWQSETAAGRDEFCTSRSYITNQQKIKSPLSVVVNSLSAAGKAMEVLRRNPSSDKADTNQDERLFVIEAQRTGNVYVAKIGDVSGVLNAESVINASLSPRQILKRWANVLGINGKASFAAGTGNYSASTFGEVESSDVDLESVPQVFSDRSVMIETEMTMRQYSQMGEVIEYTDHDGETRAALVNEDTYRFSSGKVSIQAIQLTDEYI</sequence>
<dbReference type="EMBL" id="BMIA01000003">
    <property type="protein sequence ID" value="GGH42918.1"/>
    <property type="molecule type" value="Genomic_DNA"/>
</dbReference>
<protein>
    <submittedName>
        <fullName evidence="1">Uncharacterized protein</fullName>
    </submittedName>
</protein>
<evidence type="ECO:0000313" key="2">
    <source>
        <dbReference type="Proteomes" id="UP000600214"/>
    </source>
</evidence>